<dbReference type="OrthoDB" id="1700726at2759"/>
<dbReference type="Proteomes" id="UP000270094">
    <property type="component" value="Unassembled WGS sequence"/>
</dbReference>
<evidence type="ECO:0000313" key="2">
    <source>
        <dbReference type="Proteomes" id="UP000270094"/>
    </source>
</evidence>
<dbReference type="SUPFAM" id="SSF56801">
    <property type="entry name" value="Acetyl-CoA synthetase-like"/>
    <property type="match status" value="1"/>
</dbReference>
<evidence type="ECO:0008006" key="3">
    <source>
        <dbReference type="Google" id="ProtNLM"/>
    </source>
</evidence>
<dbReference type="Gene3D" id="2.30.38.10">
    <property type="entry name" value="Luciferase, Domain 3"/>
    <property type="match status" value="1"/>
</dbReference>
<organism evidence="1 2">
    <name type="scientific">Strongylus vulgaris</name>
    <name type="common">Blood worm</name>
    <dbReference type="NCBI Taxonomy" id="40348"/>
    <lineage>
        <taxon>Eukaryota</taxon>
        <taxon>Metazoa</taxon>
        <taxon>Ecdysozoa</taxon>
        <taxon>Nematoda</taxon>
        <taxon>Chromadorea</taxon>
        <taxon>Rhabditida</taxon>
        <taxon>Rhabditina</taxon>
        <taxon>Rhabditomorpha</taxon>
        <taxon>Strongyloidea</taxon>
        <taxon>Strongylidae</taxon>
        <taxon>Strongylus</taxon>
    </lineage>
</organism>
<proteinExistence type="predicted"/>
<dbReference type="AlphaFoldDB" id="A0A3P7IDE0"/>
<reference evidence="1 2" key="1">
    <citation type="submission" date="2018-11" db="EMBL/GenBank/DDBJ databases">
        <authorList>
            <consortium name="Pathogen Informatics"/>
        </authorList>
    </citation>
    <scope>NUCLEOTIDE SEQUENCE [LARGE SCALE GENOMIC DNA]</scope>
</reference>
<evidence type="ECO:0000313" key="1">
    <source>
        <dbReference type="EMBL" id="VDM65853.1"/>
    </source>
</evidence>
<protein>
    <recommendedName>
        <fullName evidence="3">AMP-dependent synthetase/ligase domain-containing protein</fullName>
    </recommendedName>
</protein>
<gene>
    <name evidence="1" type="ORF">SVUK_LOCUS851</name>
</gene>
<dbReference type="EMBL" id="UYYB01001539">
    <property type="protein sequence ID" value="VDM65853.1"/>
    <property type="molecule type" value="Genomic_DNA"/>
</dbReference>
<accession>A0A3P7IDE0</accession>
<name>A0A3P7IDE0_STRVU</name>
<keyword evidence="2" id="KW-1185">Reference proteome</keyword>
<sequence length="62" mass="6818">MQGYLSGAQVSSNVVDADGWFHTGDIGMMDHVGQTVIVDRQNSSQVNASMWKENTAEQIMPF</sequence>